<dbReference type="Proteomes" id="UP000307440">
    <property type="component" value="Unassembled WGS sequence"/>
</dbReference>
<keyword evidence="3" id="KW-0812">Transmembrane</keyword>
<keyword evidence="3" id="KW-1133">Transmembrane helix</keyword>
<gene>
    <name evidence="4" type="ORF">FA15DRAFT_671386</name>
</gene>
<feature type="compositionally biased region" description="Low complexity" evidence="2">
    <location>
        <begin position="238"/>
        <end position="259"/>
    </location>
</feature>
<feature type="transmembrane region" description="Helical" evidence="3">
    <location>
        <begin position="126"/>
        <end position="143"/>
    </location>
</feature>
<protein>
    <submittedName>
        <fullName evidence="4">Uncharacterized protein</fullName>
    </submittedName>
</protein>
<dbReference type="STRING" id="230819.A0A5C3KPY0"/>
<accession>A0A5C3KPY0</accession>
<organism evidence="4 5">
    <name type="scientific">Coprinopsis marcescibilis</name>
    <name type="common">Agaric fungus</name>
    <name type="synonym">Psathyrella marcescibilis</name>
    <dbReference type="NCBI Taxonomy" id="230819"/>
    <lineage>
        <taxon>Eukaryota</taxon>
        <taxon>Fungi</taxon>
        <taxon>Dikarya</taxon>
        <taxon>Basidiomycota</taxon>
        <taxon>Agaricomycotina</taxon>
        <taxon>Agaricomycetes</taxon>
        <taxon>Agaricomycetidae</taxon>
        <taxon>Agaricales</taxon>
        <taxon>Agaricineae</taxon>
        <taxon>Psathyrellaceae</taxon>
        <taxon>Coprinopsis</taxon>
    </lineage>
</organism>
<feature type="transmembrane region" description="Helical" evidence="3">
    <location>
        <begin position="30"/>
        <end position="49"/>
    </location>
</feature>
<feature type="region of interest" description="Disordered" evidence="2">
    <location>
        <begin position="360"/>
        <end position="399"/>
    </location>
</feature>
<feature type="coiled-coil region" evidence="1">
    <location>
        <begin position="448"/>
        <end position="493"/>
    </location>
</feature>
<feature type="region of interest" description="Disordered" evidence="2">
    <location>
        <begin position="216"/>
        <end position="259"/>
    </location>
</feature>
<evidence type="ECO:0000313" key="5">
    <source>
        <dbReference type="Proteomes" id="UP000307440"/>
    </source>
</evidence>
<evidence type="ECO:0000313" key="4">
    <source>
        <dbReference type="EMBL" id="TFK22590.1"/>
    </source>
</evidence>
<feature type="region of interest" description="Disordered" evidence="2">
    <location>
        <begin position="756"/>
        <end position="838"/>
    </location>
</feature>
<reference evidence="4 5" key="1">
    <citation type="journal article" date="2019" name="Nat. Ecol. Evol.">
        <title>Megaphylogeny resolves global patterns of mushroom evolution.</title>
        <authorList>
            <person name="Varga T."/>
            <person name="Krizsan K."/>
            <person name="Foldi C."/>
            <person name="Dima B."/>
            <person name="Sanchez-Garcia M."/>
            <person name="Sanchez-Ramirez S."/>
            <person name="Szollosi G.J."/>
            <person name="Szarkandi J.G."/>
            <person name="Papp V."/>
            <person name="Albert L."/>
            <person name="Andreopoulos W."/>
            <person name="Angelini C."/>
            <person name="Antonin V."/>
            <person name="Barry K.W."/>
            <person name="Bougher N.L."/>
            <person name="Buchanan P."/>
            <person name="Buyck B."/>
            <person name="Bense V."/>
            <person name="Catcheside P."/>
            <person name="Chovatia M."/>
            <person name="Cooper J."/>
            <person name="Damon W."/>
            <person name="Desjardin D."/>
            <person name="Finy P."/>
            <person name="Geml J."/>
            <person name="Haridas S."/>
            <person name="Hughes K."/>
            <person name="Justo A."/>
            <person name="Karasinski D."/>
            <person name="Kautmanova I."/>
            <person name="Kiss B."/>
            <person name="Kocsube S."/>
            <person name="Kotiranta H."/>
            <person name="LaButti K.M."/>
            <person name="Lechner B.E."/>
            <person name="Liimatainen K."/>
            <person name="Lipzen A."/>
            <person name="Lukacs Z."/>
            <person name="Mihaltcheva S."/>
            <person name="Morgado L.N."/>
            <person name="Niskanen T."/>
            <person name="Noordeloos M.E."/>
            <person name="Ohm R.A."/>
            <person name="Ortiz-Santana B."/>
            <person name="Ovrebo C."/>
            <person name="Racz N."/>
            <person name="Riley R."/>
            <person name="Savchenko A."/>
            <person name="Shiryaev A."/>
            <person name="Soop K."/>
            <person name="Spirin V."/>
            <person name="Szebenyi C."/>
            <person name="Tomsovsky M."/>
            <person name="Tulloss R.E."/>
            <person name="Uehling J."/>
            <person name="Grigoriev I.V."/>
            <person name="Vagvolgyi C."/>
            <person name="Papp T."/>
            <person name="Martin F.M."/>
            <person name="Miettinen O."/>
            <person name="Hibbett D.S."/>
            <person name="Nagy L.G."/>
        </authorList>
    </citation>
    <scope>NUCLEOTIDE SEQUENCE [LARGE SCALE GENOMIC DNA]</scope>
    <source>
        <strain evidence="4 5">CBS 121175</strain>
    </source>
</reference>
<proteinExistence type="predicted"/>
<keyword evidence="3" id="KW-0472">Membrane</keyword>
<dbReference type="AlphaFoldDB" id="A0A5C3KPY0"/>
<sequence>MSVAFGCLSLMSLRNPFAELVGLVLGKSDLHSILCLLVFFIVSTVVAYLTNPSENSFRAYLTEQSFRHHLSRLDENLEDEHAVHAPRLPHFSSGYPPRNTNGRAGDSAGAFHFANRASISLRTPKHVFHSFAIFTIAAMVPVAKTSSSSDDRDGWSISDSWYIGAFGKWWRGGVWETWYQDVIARTKDEESWNSGILSIKNLDMLPEFHGPSFTSKTLQYNSIKPSPPKLRNRERVLPKPSSLRSSSPPPLSKSASLPLHAKRVPVPLNEKSNDHVSQALSCPPLHPVASDGIGRLGSAPTSSRSGLFEQSPLIAEILRQISSSSTSVQELRTQLTECQSSASQSHDALQQELDACRDRKRQEDGFKSDLKARTKTLDDSKRTSETVKRDAERKLKAARNTRDTAQRRIEFLDKEIVTLTGRLKEDQIFLVQKTLDPSSVDLELTQALEMKKQDIKAAEDILASLNRRSRELEERLSSERERLRTLKEKSELRRQELSSGFLQDGLYMPTDSPYSTVFEGIPHSAHSLQGIELFGHNGIDASQEQHTLQEFYTNHLPSPVLVNHISPHNGSNYDSFNSSPEDIEQTINFDSAAYSRNKELLSPGNDERIYHNFGVSDPLEDSPPRSIIPTCIVTRSDNIHLANGIDYLPYDGHISVQRPSWSLQAGSDDRGYLQDVYRLGQDLSTVQRQKRLNPDAKAFTFGRKTSPPSLSIDVPYDALNPNGLGMSSLQPATSANASFLRAFAPSPAEREALQRALGGSTNSSFERLPSLSDVGSIPSSPSHLHSSPALPGPSSSTSTKGLQMPSWFPTFQPRKSKFKPWDDEVEEPNVVRAGQTEP</sequence>
<name>A0A5C3KPY0_COPMA</name>
<keyword evidence="1" id="KW-0175">Coiled coil</keyword>
<feature type="compositionally biased region" description="Low complexity" evidence="2">
    <location>
        <begin position="775"/>
        <end position="799"/>
    </location>
</feature>
<dbReference type="EMBL" id="ML210237">
    <property type="protein sequence ID" value="TFK22590.1"/>
    <property type="molecule type" value="Genomic_DNA"/>
</dbReference>
<evidence type="ECO:0000256" key="1">
    <source>
        <dbReference type="SAM" id="Coils"/>
    </source>
</evidence>
<evidence type="ECO:0000256" key="3">
    <source>
        <dbReference type="SAM" id="Phobius"/>
    </source>
</evidence>
<dbReference type="OrthoDB" id="2548929at2759"/>
<keyword evidence="5" id="KW-1185">Reference proteome</keyword>
<evidence type="ECO:0000256" key="2">
    <source>
        <dbReference type="SAM" id="MobiDB-lite"/>
    </source>
</evidence>